<feature type="compositionally biased region" description="Polar residues" evidence="1">
    <location>
        <begin position="98"/>
        <end position="108"/>
    </location>
</feature>
<accession>A0ABP1Q4E5</accession>
<reference evidence="2 3" key="1">
    <citation type="submission" date="2024-08" db="EMBL/GenBank/DDBJ databases">
        <authorList>
            <person name="Cucini C."/>
            <person name="Frati F."/>
        </authorList>
    </citation>
    <scope>NUCLEOTIDE SEQUENCE [LARGE SCALE GENOMIC DNA]</scope>
</reference>
<gene>
    <name evidence="2" type="ORF">ODALV1_LOCUS6723</name>
</gene>
<organism evidence="2 3">
    <name type="scientific">Orchesella dallaii</name>
    <dbReference type="NCBI Taxonomy" id="48710"/>
    <lineage>
        <taxon>Eukaryota</taxon>
        <taxon>Metazoa</taxon>
        <taxon>Ecdysozoa</taxon>
        <taxon>Arthropoda</taxon>
        <taxon>Hexapoda</taxon>
        <taxon>Collembola</taxon>
        <taxon>Entomobryomorpha</taxon>
        <taxon>Entomobryoidea</taxon>
        <taxon>Orchesellidae</taxon>
        <taxon>Orchesellinae</taxon>
        <taxon>Orchesella</taxon>
    </lineage>
</organism>
<sequence>MFKFMGRRQNVGETVHQFMAALPSLATHCQFKDLEERLRDQFIFGLRSEEAQRRRFTKKDDIALKDALPHVAAHEAAEINTSLIRSQQQGQPGELQVNKASQSRSHNS</sequence>
<name>A0ABP1Q4E5_9HEXA</name>
<evidence type="ECO:0000256" key="1">
    <source>
        <dbReference type="SAM" id="MobiDB-lite"/>
    </source>
</evidence>
<evidence type="ECO:0000313" key="3">
    <source>
        <dbReference type="Proteomes" id="UP001642540"/>
    </source>
</evidence>
<proteinExistence type="predicted"/>
<dbReference type="EMBL" id="CAXLJM020000020">
    <property type="protein sequence ID" value="CAL8087391.1"/>
    <property type="molecule type" value="Genomic_DNA"/>
</dbReference>
<comment type="caution">
    <text evidence="2">The sequence shown here is derived from an EMBL/GenBank/DDBJ whole genome shotgun (WGS) entry which is preliminary data.</text>
</comment>
<dbReference type="Proteomes" id="UP001642540">
    <property type="component" value="Unassembled WGS sequence"/>
</dbReference>
<keyword evidence="3" id="KW-1185">Reference proteome</keyword>
<evidence type="ECO:0000313" key="2">
    <source>
        <dbReference type="EMBL" id="CAL8087391.1"/>
    </source>
</evidence>
<feature type="region of interest" description="Disordered" evidence="1">
    <location>
        <begin position="85"/>
        <end position="108"/>
    </location>
</feature>
<protein>
    <submittedName>
        <fullName evidence="2">Uncharacterized protein</fullName>
    </submittedName>
</protein>